<evidence type="ECO:0000256" key="1">
    <source>
        <dbReference type="HAMAP-Rule" id="MF_00386"/>
    </source>
</evidence>
<dbReference type="Pfam" id="PF01809">
    <property type="entry name" value="YidD"/>
    <property type="match status" value="1"/>
</dbReference>
<evidence type="ECO:0000313" key="2">
    <source>
        <dbReference type="EMBL" id="PIS23227.1"/>
    </source>
</evidence>
<dbReference type="PANTHER" id="PTHR33383">
    <property type="entry name" value="MEMBRANE PROTEIN INSERTION EFFICIENCY FACTOR-RELATED"/>
    <property type="match status" value="1"/>
</dbReference>
<comment type="caution">
    <text evidence="2">The sequence shown here is derived from an EMBL/GenBank/DDBJ whole genome shotgun (WGS) entry which is preliminary data.</text>
</comment>
<dbReference type="GO" id="GO:0005886">
    <property type="term" value="C:plasma membrane"/>
    <property type="evidence" value="ECO:0007669"/>
    <property type="project" value="UniProtKB-SubCell"/>
</dbReference>
<dbReference type="EMBL" id="PEYT01000008">
    <property type="protein sequence ID" value="PIS23227.1"/>
    <property type="molecule type" value="Genomic_DNA"/>
</dbReference>
<comment type="similarity">
    <text evidence="1">Belongs to the UPF0161 family.</text>
</comment>
<dbReference type="AlphaFoldDB" id="A0A2H0XE63"/>
<comment type="function">
    <text evidence="1">Could be involved in insertion of integral membrane proteins into the membrane.</text>
</comment>
<dbReference type="Proteomes" id="UP000230340">
    <property type="component" value="Unassembled WGS sequence"/>
</dbReference>
<evidence type="ECO:0000313" key="3">
    <source>
        <dbReference type="Proteomes" id="UP000230340"/>
    </source>
</evidence>
<dbReference type="NCBIfam" id="TIGR00278">
    <property type="entry name" value="membrane protein insertion efficiency factor YidD"/>
    <property type="match status" value="1"/>
</dbReference>
<keyword evidence="1" id="KW-1003">Cell membrane</keyword>
<gene>
    <name evidence="2" type="ORF">COT49_01215</name>
</gene>
<accession>A0A2H0XE63</accession>
<protein>
    <recommendedName>
        <fullName evidence="1">Putative membrane protein insertion efficiency factor</fullName>
    </recommendedName>
</protein>
<organism evidence="2 3">
    <name type="scientific">candidate division WWE3 bacterium CG08_land_8_20_14_0_20_40_13</name>
    <dbReference type="NCBI Taxonomy" id="1975084"/>
    <lineage>
        <taxon>Bacteria</taxon>
        <taxon>Katanobacteria</taxon>
    </lineage>
</organism>
<dbReference type="PANTHER" id="PTHR33383:SF1">
    <property type="entry name" value="MEMBRANE PROTEIN INSERTION EFFICIENCY FACTOR-RELATED"/>
    <property type="match status" value="1"/>
</dbReference>
<name>A0A2H0XE63_UNCKA</name>
<reference evidence="3" key="1">
    <citation type="submission" date="2017-09" db="EMBL/GenBank/DDBJ databases">
        <title>Depth-based differentiation of microbial function through sediment-hosted aquifers and enrichment of novel symbionts in the deep terrestrial subsurface.</title>
        <authorList>
            <person name="Probst A.J."/>
            <person name="Ladd B."/>
            <person name="Jarett J.K."/>
            <person name="Geller-Mcgrath D.E."/>
            <person name="Sieber C.M.K."/>
            <person name="Emerson J.B."/>
            <person name="Anantharaman K."/>
            <person name="Thomas B.C."/>
            <person name="Malmstrom R."/>
            <person name="Stieglmeier M."/>
            <person name="Klingl A."/>
            <person name="Woyke T."/>
            <person name="Ryan C.M."/>
            <person name="Banfield J.F."/>
        </authorList>
    </citation>
    <scope>NUCLEOTIDE SEQUENCE [LARGE SCALE GENOMIC DNA]</scope>
</reference>
<dbReference type="InterPro" id="IPR002696">
    <property type="entry name" value="Membr_insert_effic_factor_YidD"/>
</dbReference>
<dbReference type="SMART" id="SM01234">
    <property type="entry name" value="Haemolytic"/>
    <property type="match status" value="1"/>
</dbReference>
<sequence length="79" mass="8991">MKKFVVFLIGLYQKLLSFETGIPSLFFRVKICRFTPTCSEYAKGAVKKYGVTKGIEMSLRRISKCHPWNRGGYDPVGPV</sequence>
<proteinExistence type="inferred from homology"/>
<comment type="subcellular location">
    <subcellularLocation>
        <location evidence="1">Cell membrane</location>
        <topology evidence="1">Peripheral membrane protein</topology>
        <orientation evidence="1">Cytoplasmic side</orientation>
    </subcellularLocation>
</comment>
<keyword evidence="1" id="KW-0472">Membrane</keyword>
<dbReference type="HAMAP" id="MF_00386">
    <property type="entry name" value="UPF0161_YidD"/>
    <property type="match status" value="1"/>
</dbReference>